<accession>A0A165E9X4</accession>
<dbReference type="SMART" id="SM00236">
    <property type="entry name" value="fCBD"/>
    <property type="match status" value="1"/>
</dbReference>
<dbReference type="SMART" id="SM00633">
    <property type="entry name" value="Glyco_10"/>
    <property type="match status" value="1"/>
</dbReference>
<dbReference type="STRING" id="1314781.A0A165E9X4"/>
<protein>
    <recommendedName>
        <fullName evidence="13">Beta-xylanase</fullName>
        <ecNumber evidence="13">3.2.1.8</ecNumber>
    </recommendedName>
</protein>
<keyword evidence="9 13" id="KW-0119">Carbohydrate metabolism</keyword>
<dbReference type="EC" id="3.2.1.8" evidence="13"/>
<dbReference type="Pfam" id="PF00331">
    <property type="entry name" value="Glyco_hydro_10"/>
    <property type="match status" value="1"/>
</dbReference>
<evidence type="ECO:0000256" key="13">
    <source>
        <dbReference type="RuleBase" id="RU361174"/>
    </source>
</evidence>
<evidence type="ECO:0000313" key="18">
    <source>
        <dbReference type="EMBL" id="KZV86422.1"/>
    </source>
</evidence>
<organism evidence="18 19">
    <name type="scientific">Exidia glandulosa HHB12029</name>
    <dbReference type="NCBI Taxonomy" id="1314781"/>
    <lineage>
        <taxon>Eukaryota</taxon>
        <taxon>Fungi</taxon>
        <taxon>Dikarya</taxon>
        <taxon>Basidiomycota</taxon>
        <taxon>Agaricomycotina</taxon>
        <taxon>Agaricomycetes</taxon>
        <taxon>Auriculariales</taxon>
        <taxon>Exidiaceae</taxon>
        <taxon>Exidia</taxon>
    </lineage>
</organism>
<dbReference type="GO" id="GO:0031176">
    <property type="term" value="F:endo-1,4-beta-xylanase activity"/>
    <property type="evidence" value="ECO:0007669"/>
    <property type="project" value="UniProtKB-EC"/>
</dbReference>
<dbReference type="InterPro" id="IPR035971">
    <property type="entry name" value="CBD_sf"/>
</dbReference>
<dbReference type="GO" id="GO:0045493">
    <property type="term" value="P:xylan catabolic process"/>
    <property type="evidence" value="ECO:0007669"/>
    <property type="project" value="UniProtKB-KW"/>
</dbReference>
<keyword evidence="7 15" id="KW-0732">Signal</keyword>
<evidence type="ECO:0000256" key="9">
    <source>
        <dbReference type="ARBA" id="ARBA00023277"/>
    </source>
</evidence>
<sequence>MKSILALASFVAVVTAQSQVWGQCGGIGWTGPTTCVSGATCVAQNSYYWQCLPSTATTTTASSGTTTTSAGSSGLPTSTSTVNSLNALAKSKGKLYFGSATDNPEFSNTAYTKILFSDMFGQITPGNSMKWGPTEPSRDTYTYAQGDVVLNDAKNASQIVRAHNLAWYEQLPNWLSSGNFDNATLQTILTDHVTSAATHYKGQVYAWDVVNEPVDDSGNMRSWLYQDKVGTSYIDLAFRAAHAADPNAKLYLNDYNLEYSGAKFNTTLNLVKQLVAQGTPIHGVGFEGHMIVGSVPSAANIASQMNQFTALGLEVAITELDIRQTMPETAAQRMQQKTDYQNMVGACMLVTKCVGVTVWDYTDLYSWVPSTFSGQGAACPWDNNFARKPAYDGIVLGLGGTS</sequence>
<dbReference type="GO" id="GO:0030248">
    <property type="term" value="F:cellulose binding"/>
    <property type="evidence" value="ECO:0007669"/>
    <property type="project" value="InterPro"/>
</dbReference>
<reference evidence="18 19" key="1">
    <citation type="journal article" date="2016" name="Mol. Biol. Evol.">
        <title>Comparative Genomics of Early-Diverging Mushroom-Forming Fungi Provides Insights into the Origins of Lignocellulose Decay Capabilities.</title>
        <authorList>
            <person name="Nagy L.G."/>
            <person name="Riley R."/>
            <person name="Tritt A."/>
            <person name="Adam C."/>
            <person name="Daum C."/>
            <person name="Floudas D."/>
            <person name="Sun H."/>
            <person name="Yadav J.S."/>
            <person name="Pangilinan J."/>
            <person name="Larsson K.H."/>
            <person name="Matsuura K."/>
            <person name="Barry K."/>
            <person name="Labutti K."/>
            <person name="Kuo R."/>
            <person name="Ohm R.A."/>
            <person name="Bhattacharya S.S."/>
            <person name="Shirouzu T."/>
            <person name="Yoshinaga Y."/>
            <person name="Martin F.M."/>
            <person name="Grigoriev I.V."/>
            <person name="Hibbett D.S."/>
        </authorList>
    </citation>
    <scope>NUCLEOTIDE SEQUENCE [LARGE SCALE GENOMIC DNA]</scope>
    <source>
        <strain evidence="18 19">HHB12029</strain>
    </source>
</reference>
<comment type="pathway">
    <text evidence="3">Glycan degradation; xylan degradation.</text>
</comment>
<dbReference type="InterPro" id="IPR017853">
    <property type="entry name" value="GH"/>
</dbReference>
<evidence type="ECO:0000256" key="7">
    <source>
        <dbReference type="ARBA" id="ARBA00022729"/>
    </source>
</evidence>
<keyword evidence="8 13" id="KW-0378">Hydrolase</keyword>
<keyword evidence="10 13" id="KW-0326">Glycosidase</keyword>
<feature type="signal peptide" evidence="15">
    <location>
        <begin position="1"/>
        <end position="16"/>
    </location>
</feature>
<feature type="domain" description="GH10" evidence="17">
    <location>
        <begin position="79"/>
        <end position="397"/>
    </location>
</feature>
<dbReference type="InterPro" id="IPR044846">
    <property type="entry name" value="GH10"/>
</dbReference>
<comment type="similarity">
    <text evidence="4 13">Belongs to the glycosyl hydrolase 10 (cellulase F) family.</text>
</comment>
<dbReference type="PANTHER" id="PTHR31490:SF35">
    <property type="entry name" value="ENDO-1,4-BETA-XYLANASE"/>
    <property type="match status" value="1"/>
</dbReference>
<evidence type="ECO:0000256" key="2">
    <source>
        <dbReference type="ARBA" id="ARBA00004613"/>
    </source>
</evidence>
<dbReference type="InterPro" id="IPR031158">
    <property type="entry name" value="GH10_AS"/>
</dbReference>
<feature type="region of interest" description="Disordered" evidence="14">
    <location>
        <begin position="59"/>
        <end position="78"/>
    </location>
</feature>
<dbReference type="Pfam" id="PF00734">
    <property type="entry name" value="CBM_1"/>
    <property type="match status" value="1"/>
</dbReference>
<keyword evidence="6 18" id="KW-0858">Xylan degradation</keyword>
<evidence type="ECO:0000256" key="6">
    <source>
        <dbReference type="ARBA" id="ARBA00022651"/>
    </source>
</evidence>
<dbReference type="SUPFAM" id="SSF57180">
    <property type="entry name" value="Cellulose-binding domain"/>
    <property type="match status" value="1"/>
</dbReference>
<evidence type="ECO:0000256" key="14">
    <source>
        <dbReference type="SAM" id="MobiDB-lite"/>
    </source>
</evidence>
<evidence type="ECO:0000256" key="12">
    <source>
        <dbReference type="PROSITE-ProRule" id="PRU10061"/>
    </source>
</evidence>
<evidence type="ECO:0000313" key="19">
    <source>
        <dbReference type="Proteomes" id="UP000077266"/>
    </source>
</evidence>
<dbReference type="GO" id="GO:0005576">
    <property type="term" value="C:extracellular region"/>
    <property type="evidence" value="ECO:0007669"/>
    <property type="project" value="UniProtKB-SubCell"/>
</dbReference>
<evidence type="ECO:0000256" key="8">
    <source>
        <dbReference type="ARBA" id="ARBA00022801"/>
    </source>
</evidence>
<name>A0A165E9X4_EXIGL</name>
<keyword evidence="19" id="KW-1185">Reference proteome</keyword>
<dbReference type="PROSITE" id="PS00591">
    <property type="entry name" value="GH10_1"/>
    <property type="match status" value="1"/>
</dbReference>
<evidence type="ECO:0000256" key="5">
    <source>
        <dbReference type="ARBA" id="ARBA00022525"/>
    </source>
</evidence>
<proteinExistence type="inferred from homology"/>
<dbReference type="OrthoDB" id="3055998at2759"/>
<keyword evidence="5" id="KW-0964">Secreted</keyword>
<evidence type="ECO:0000256" key="4">
    <source>
        <dbReference type="ARBA" id="ARBA00007495"/>
    </source>
</evidence>
<evidence type="ECO:0000259" key="16">
    <source>
        <dbReference type="PROSITE" id="PS51164"/>
    </source>
</evidence>
<dbReference type="AlphaFoldDB" id="A0A165E9X4"/>
<dbReference type="Gene3D" id="3.20.20.80">
    <property type="entry name" value="Glycosidases"/>
    <property type="match status" value="1"/>
</dbReference>
<dbReference type="PROSITE" id="PS51164">
    <property type="entry name" value="CBM1_2"/>
    <property type="match status" value="1"/>
</dbReference>
<evidence type="ECO:0000259" key="17">
    <source>
        <dbReference type="PROSITE" id="PS51760"/>
    </source>
</evidence>
<evidence type="ECO:0000256" key="10">
    <source>
        <dbReference type="ARBA" id="ARBA00023295"/>
    </source>
</evidence>
<dbReference type="PROSITE" id="PS51760">
    <property type="entry name" value="GH10_2"/>
    <property type="match status" value="1"/>
</dbReference>
<comment type="subcellular location">
    <subcellularLocation>
        <location evidence="2">Secreted</location>
    </subcellularLocation>
</comment>
<dbReference type="PRINTS" id="PR00134">
    <property type="entry name" value="GLHYDRLASE10"/>
</dbReference>
<feature type="domain" description="CBM1" evidence="16">
    <location>
        <begin position="16"/>
        <end position="52"/>
    </location>
</feature>
<dbReference type="PANTHER" id="PTHR31490">
    <property type="entry name" value="GLYCOSYL HYDROLASE"/>
    <property type="match status" value="1"/>
</dbReference>
<evidence type="ECO:0000256" key="11">
    <source>
        <dbReference type="ARBA" id="ARBA00023326"/>
    </source>
</evidence>
<dbReference type="Proteomes" id="UP000077266">
    <property type="component" value="Unassembled WGS sequence"/>
</dbReference>
<dbReference type="PROSITE" id="PS00562">
    <property type="entry name" value="CBM1_1"/>
    <property type="match status" value="1"/>
</dbReference>
<dbReference type="EMBL" id="KV426156">
    <property type="protein sequence ID" value="KZV86422.1"/>
    <property type="molecule type" value="Genomic_DNA"/>
</dbReference>
<dbReference type="InterPro" id="IPR001000">
    <property type="entry name" value="GH10_dom"/>
</dbReference>
<gene>
    <name evidence="18" type="ORF">EXIGLDRAFT_752817</name>
</gene>
<keyword evidence="11 13" id="KW-0624">Polysaccharide degradation</keyword>
<feature type="active site" description="Nucleophile" evidence="12">
    <location>
        <position position="319"/>
    </location>
</feature>
<dbReference type="InParanoid" id="A0A165E9X4"/>
<evidence type="ECO:0000256" key="3">
    <source>
        <dbReference type="ARBA" id="ARBA00004851"/>
    </source>
</evidence>
<feature type="chain" id="PRO_5007857071" description="Beta-xylanase" evidence="15">
    <location>
        <begin position="17"/>
        <end position="402"/>
    </location>
</feature>
<dbReference type="InterPro" id="IPR000254">
    <property type="entry name" value="CBD"/>
</dbReference>
<comment type="catalytic activity">
    <reaction evidence="1 13">
        <text>Endohydrolysis of (1-&gt;4)-beta-D-xylosidic linkages in xylans.</text>
        <dbReference type="EC" id="3.2.1.8"/>
    </reaction>
</comment>
<dbReference type="SUPFAM" id="SSF51445">
    <property type="entry name" value="(Trans)glycosidases"/>
    <property type="match status" value="1"/>
</dbReference>
<evidence type="ECO:0000256" key="15">
    <source>
        <dbReference type="SAM" id="SignalP"/>
    </source>
</evidence>
<evidence type="ECO:0000256" key="1">
    <source>
        <dbReference type="ARBA" id="ARBA00000681"/>
    </source>
</evidence>